<gene>
    <name evidence="1" type="ORF">GMARGA_LOCUS33536</name>
</gene>
<reference evidence="1 2" key="1">
    <citation type="submission" date="2021-06" db="EMBL/GenBank/DDBJ databases">
        <authorList>
            <person name="Kallberg Y."/>
            <person name="Tangrot J."/>
            <person name="Rosling A."/>
        </authorList>
    </citation>
    <scope>NUCLEOTIDE SEQUENCE [LARGE SCALE GENOMIC DNA]</scope>
    <source>
        <strain evidence="1 2">120-4 pot B 10/14</strain>
    </source>
</reference>
<keyword evidence="2" id="KW-1185">Reference proteome</keyword>
<proteinExistence type="predicted"/>
<feature type="non-terminal residue" evidence="1">
    <location>
        <position position="1"/>
    </location>
</feature>
<name>A0ABN7WPP8_GIGMA</name>
<dbReference type="Proteomes" id="UP000789901">
    <property type="component" value="Unassembled WGS sequence"/>
</dbReference>
<protein>
    <submittedName>
        <fullName evidence="1">8310_t:CDS:1</fullName>
    </submittedName>
</protein>
<organism evidence="1 2">
    <name type="scientific">Gigaspora margarita</name>
    <dbReference type="NCBI Taxonomy" id="4874"/>
    <lineage>
        <taxon>Eukaryota</taxon>
        <taxon>Fungi</taxon>
        <taxon>Fungi incertae sedis</taxon>
        <taxon>Mucoromycota</taxon>
        <taxon>Glomeromycotina</taxon>
        <taxon>Glomeromycetes</taxon>
        <taxon>Diversisporales</taxon>
        <taxon>Gigasporaceae</taxon>
        <taxon>Gigaspora</taxon>
    </lineage>
</organism>
<evidence type="ECO:0000313" key="2">
    <source>
        <dbReference type="Proteomes" id="UP000789901"/>
    </source>
</evidence>
<sequence>ASQYYEYNEHLANVDYFTDEEGDIENGINTGTNSEIASLITNNSEKETSVLFTGKILANWAICDSFIIDWSRKKGFNVIKDRVHRENNIIRRRTYVCEHGQHYESNSSKETGSKKILCPWHINASCPKLKNPNLLVFINKIIDTHNHELSIDAIIFEQEKNLVMK</sequence>
<accession>A0ABN7WPP8</accession>
<comment type="caution">
    <text evidence="1">The sequence shown here is derived from an EMBL/GenBank/DDBJ whole genome shotgun (WGS) entry which is preliminary data.</text>
</comment>
<evidence type="ECO:0000313" key="1">
    <source>
        <dbReference type="EMBL" id="CAG8837528.1"/>
    </source>
</evidence>
<dbReference type="EMBL" id="CAJVQB010056093">
    <property type="protein sequence ID" value="CAG8837528.1"/>
    <property type="molecule type" value="Genomic_DNA"/>
</dbReference>